<dbReference type="EMBL" id="BART01031063">
    <property type="protein sequence ID" value="GAH10290.1"/>
    <property type="molecule type" value="Genomic_DNA"/>
</dbReference>
<name>X1DPU9_9ZZZZ</name>
<accession>X1DPU9</accession>
<dbReference type="GO" id="GO:0016829">
    <property type="term" value="F:lyase activity"/>
    <property type="evidence" value="ECO:0007669"/>
    <property type="project" value="InterPro"/>
</dbReference>
<sequence>MLQANFIRDKMKDGGDYTHEVPIAKGMPQNPLSALEFKAKFRDCAAVYLDNNKVKKCLSLLSNLEELESPSQGKKGFISDILSP</sequence>
<dbReference type="AlphaFoldDB" id="X1DPU9"/>
<protein>
    <submittedName>
        <fullName evidence="1">Uncharacterized protein</fullName>
    </submittedName>
</protein>
<comment type="caution">
    <text evidence="1">The sequence shown here is derived from an EMBL/GenBank/DDBJ whole genome shotgun (WGS) entry which is preliminary data.</text>
</comment>
<reference evidence="1" key="1">
    <citation type="journal article" date="2014" name="Front. Microbiol.">
        <title>High frequency of phylogenetically diverse reductive dehalogenase-homologous genes in deep subseafloor sedimentary metagenomes.</title>
        <authorList>
            <person name="Kawai M."/>
            <person name="Futagami T."/>
            <person name="Toyoda A."/>
            <person name="Takaki Y."/>
            <person name="Nishi S."/>
            <person name="Hori S."/>
            <person name="Arai W."/>
            <person name="Tsubouchi T."/>
            <person name="Morono Y."/>
            <person name="Uchiyama I."/>
            <person name="Ito T."/>
            <person name="Fujiyama A."/>
            <person name="Inagaki F."/>
            <person name="Takami H."/>
        </authorList>
    </citation>
    <scope>NUCLEOTIDE SEQUENCE</scope>
    <source>
        <strain evidence="1">Expedition CK06-06</strain>
    </source>
</reference>
<proteinExistence type="predicted"/>
<evidence type="ECO:0000313" key="1">
    <source>
        <dbReference type="EMBL" id="GAH10290.1"/>
    </source>
</evidence>
<organism evidence="1">
    <name type="scientific">marine sediment metagenome</name>
    <dbReference type="NCBI Taxonomy" id="412755"/>
    <lineage>
        <taxon>unclassified sequences</taxon>
        <taxon>metagenomes</taxon>
        <taxon>ecological metagenomes</taxon>
    </lineage>
</organism>
<dbReference type="InterPro" id="IPR036148">
    <property type="entry name" value="MmgE/PrpD_sf"/>
</dbReference>
<dbReference type="SUPFAM" id="SSF103378">
    <property type="entry name" value="2-methylcitrate dehydratase PrpD"/>
    <property type="match status" value="1"/>
</dbReference>
<gene>
    <name evidence="1" type="ORF">S01H4_54046</name>
</gene>